<dbReference type="AlphaFoldDB" id="A0AAW0P4L1"/>
<gene>
    <name evidence="10" type="ORF">WMY93_014101</name>
</gene>
<feature type="domain" description="DDE Tnp4" evidence="9">
    <location>
        <begin position="237"/>
        <end position="280"/>
    </location>
</feature>
<reference evidence="11" key="1">
    <citation type="submission" date="2024-04" db="EMBL/GenBank/DDBJ databases">
        <title>Salinicola lusitanus LLJ914,a marine bacterium isolated from the Okinawa Trough.</title>
        <authorList>
            <person name="Li J."/>
        </authorList>
    </citation>
    <scope>NUCLEOTIDE SEQUENCE [LARGE SCALE GENOMIC DNA]</scope>
</reference>
<keyword evidence="4" id="KW-0540">Nuclease</keyword>
<evidence type="ECO:0000256" key="5">
    <source>
        <dbReference type="ARBA" id="ARBA00022723"/>
    </source>
</evidence>
<feature type="domain" description="DDE Tnp4" evidence="9">
    <location>
        <begin position="151"/>
        <end position="215"/>
    </location>
</feature>
<dbReference type="GO" id="GO:0046872">
    <property type="term" value="F:metal ion binding"/>
    <property type="evidence" value="ECO:0007669"/>
    <property type="project" value="UniProtKB-KW"/>
</dbReference>
<sequence>MESFLWETKQKGVAVIQVGSDEAVYEYGSGLWSEGGPETMDVAENISVYATPNFRVPLLERFLDHNQDLRRDYRLSRTTIEALMGLLRRDKTHGWGEQMEVLITIYWLAHGLSYSVVSRAFDVPRSTLAEVGHGFQQLSGSPAFSSCVGAIDGCHIRIKAPHGGMAADYLNRKLFHSILLQAICYSTGKFLDVFIGYPGSVHDTRVLRNSPVFASAIYPPPGHFIVKCTNNSHYPPTARIVIERAFGMMKTRWRGIFFRALEVSTIFVPKVVAVCTILHNLAVTNGDVLEAAEEDPLPPPDPLPPEQDNEEGGQALRPRLAAQVSAPRECPPQLQDHNYI</sequence>
<dbReference type="GO" id="GO:0004518">
    <property type="term" value="F:nuclease activity"/>
    <property type="evidence" value="ECO:0007669"/>
    <property type="project" value="UniProtKB-KW"/>
</dbReference>
<evidence type="ECO:0000256" key="8">
    <source>
        <dbReference type="SAM" id="MobiDB-lite"/>
    </source>
</evidence>
<keyword evidence="11" id="KW-1185">Reference proteome</keyword>
<name>A0AAW0P4L1_9GOBI</name>
<comment type="similarity">
    <text evidence="3">Belongs to the HARBI1 family.</text>
</comment>
<dbReference type="InterPro" id="IPR027806">
    <property type="entry name" value="HARBI1_dom"/>
</dbReference>
<protein>
    <recommendedName>
        <fullName evidence="9">DDE Tnp4 domain-containing protein</fullName>
    </recommendedName>
</protein>
<evidence type="ECO:0000256" key="6">
    <source>
        <dbReference type="ARBA" id="ARBA00022801"/>
    </source>
</evidence>
<proteinExistence type="inferred from homology"/>
<comment type="subcellular location">
    <subcellularLocation>
        <location evidence="2">Nucleus</location>
    </subcellularLocation>
</comment>
<evidence type="ECO:0000256" key="2">
    <source>
        <dbReference type="ARBA" id="ARBA00004123"/>
    </source>
</evidence>
<comment type="cofactor">
    <cofactor evidence="1">
        <name>a divalent metal cation</name>
        <dbReference type="ChEBI" id="CHEBI:60240"/>
    </cofactor>
</comment>
<dbReference type="Pfam" id="PF13359">
    <property type="entry name" value="DDE_Tnp_4"/>
    <property type="match status" value="2"/>
</dbReference>
<evidence type="ECO:0000256" key="3">
    <source>
        <dbReference type="ARBA" id="ARBA00006958"/>
    </source>
</evidence>
<dbReference type="PANTHER" id="PTHR22930:SF206">
    <property type="entry name" value="NUCLEASE HARBI1"/>
    <property type="match status" value="1"/>
</dbReference>
<organism evidence="10 11">
    <name type="scientific">Mugilogobius chulae</name>
    <name type="common">yellowstripe goby</name>
    <dbReference type="NCBI Taxonomy" id="88201"/>
    <lineage>
        <taxon>Eukaryota</taxon>
        <taxon>Metazoa</taxon>
        <taxon>Chordata</taxon>
        <taxon>Craniata</taxon>
        <taxon>Vertebrata</taxon>
        <taxon>Euteleostomi</taxon>
        <taxon>Actinopterygii</taxon>
        <taxon>Neopterygii</taxon>
        <taxon>Teleostei</taxon>
        <taxon>Neoteleostei</taxon>
        <taxon>Acanthomorphata</taxon>
        <taxon>Gobiaria</taxon>
        <taxon>Gobiiformes</taxon>
        <taxon>Gobioidei</taxon>
        <taxon>Gobiidae</taxon>
        <taxon>Gobionellinae</taxon>
        <taxon>Mugilogobius</taxon>
    </lineage>
</organism>
<dbReference type="EMBL" id="JBBPFD010000010">
    <property type="protein sequence ID" value="KAK7909417.1"/>
    <property type="molecule type" value="Genomic_DNA"/>
</dbReference>
<evidence type="ECO:0000313" key="11">
    <source>
        <dbReference type="Proteomes" id="UP001460270"/>
    </source>
</evidence>
<dbReference type="InterPro" id="IPR045249">
    <property type="entry name" value="HARBI1-like"/>
</dbReference>
<feature type="region of interest" description="Disordered" evidence="8">
    <location>
        <begin position="292"/>
        <end position="340"/>
    </location>
</feature>
<evidence type="ECO:0000313" key="10">
    <source>
        <dbReference type="EMBL" id="KAK7909417.1"/>
    </source>
</evidence>
<evidence type="ECO:0000256" key="1">
    <source>
        <dbReference type="ARBA" id="ARBA00001968"/>
    </source>
</evidence>
<keyword evidence="6" id="KW-0378">Hydrolase</keyword>
<comment type="caution">
    <text evidence="10">The sequence shown here is derived from an EMBL/GenBank/DDBJ whole genome shotgun (WGS) entry which is preliminary data.</text>
</comment>
<evidence type="ECO:0000259" key="9">
    <source>
        <dbReference type="Pfam" id="PF13359"/>
    </source>
</evidence>
<evidence type="ECO:0000256" key="4">
    <source>
        <dbReference type="ARBA" id="ARBA00022722"/>
    </source>
</evidence>
<dbReference type="GO" id="GO:0016787">
    <property type="term" value="F:hydrolase activity"/>
    <property type="evidence" value="ECO:0007669"/>
    <property type="project" value="UniProtKB-KW"/>
</dbReference>
<accession>A0AAW0P4L1</accession>
<dbReference type="Proteomes" id="UP001460270">
    <property type="component" value="Unassembled WGS sequence"/>
</dbReference>
<evidence type="ECO:0000256" key="7">
    <source>
        <dbReference type="ARBA" id="ARBA00023242"/>
    </source>
</evidence>
<keyword evidence="5" id="KW-0479">Metal-binding</keyword>
<keyword evidence="7" id="KW-0539">Nucleus</keyword>
<dbReference type="GO" id="GO:0005634">
    <property type="term" value="C:nucleus"/>
    <property type="evidence" value="ECO:0007669"/>
    <property type="project" value="UniProtKB-SubCell"/>
</dbReference>
<dbReference type="PANTHER" id="PTHR22930">
    <property type="match status" value="1"/>
</dbReference>